<dbReference type="InterPro" id="IPR011050">
    <property type="entry name" value="Pectin_lyase_fold/virulence"/>
</dbReference>
<gene>
    <name evidence="1" type="ORF">HT578_08190</name>
</gene>
<dbReference type="Proteomes" id="UP000677126">
    <property type="component" value="Chromosome"/>
</dbReference>
<dbReference type="EMBL" id="CP054856">
    <property type="protein sequence ID" value="QVM83677.1"/>
    <property type="molecule type" value="Genomic_DNA"/>
</dbReference>
<protein>
    <submittedName>
        <fullName evidence="1">Right-handed parallel beta-helix repeat-containing protein</fullName>
    </submittedName>
</protein>
<evidence type="ECO:0000313" key="1">
    <source>
        <dbReference type="EMBL" id="QVM83677.1"/>
    </source>
</evidence>
<name>A0ABX8E430_9SPHN</name>
<dbReference type="SMART" id="SM00710">
    <property type="entry name" value="PbH1"/>
    <property type="match status" value="6"/>
</dbReference>
<reference evidence="1 2" key="1">
    <citation type="journal article" date="2021" name="Int. J. Syst. Evol. Microbiol.">
        <title>Novosphingobium decolorationis sp. nov., an aniline blue-decolourizing bacterium isolated from East Pacific sediment.</title>
        <authorList>
            <person name="Chen X."/>
            <person name="Dong B."/>
            <person name="Chen T."/>
            <person name="Ren N."/>
            <person name="Wang J."/>
            <person name="Xu Y."/>
            <person name="Yang J."/>
            <person name="Zhu S."/>
            <person name="Chen J."/>
        </authorList>
    </citation>
    <scope>NUCLEOTIDE SEQUENCE [LARGE SCALE GENOMIC DNA]</scope>
    <source>
        <strain evidence="1 2">502str22</strain>
    </source>
</reference>
<sequence length="753" mass="79162">MKTHITITEGPLAIFEERDDRTLVYAGENTAEAKRQNELARAMVDGAARDVLDARDDALAQVSDEGNAKIALAQAWAEAETSPAGDTTKSARSWALAAESFSGTAEAFAGPTYSSAAEGLAGTVQGDFFGVDSGGLLAIYRHNDSQAELQRTVATSTLLASSSGAQNVGAQGGGTLQQLLDARRASLREAGIGAIGNGTDADGPAFAAAAALAPTKGTFDVPPGTYMGRLNIADGLGLDSTPGAVFKQDALGNNYVIGTSSAGKRYVYFGGHTIIDGNNGLDAFTSAGLGVDFTGVEEIYIESLEVRNCWGHGLRLQGGCQNIFINNLEVHDNWRFGFVLEHNLASVASTSIFVNYIHAYNNGTGNPDSNRYSGINVGDSTGAYGPYGVFFGTVYAHDNERDGLAFGRNASNGNAGPRVISVERAILLDNNDHGIEFYGCEWFYAGYILAKGNAKNGVLIVHGDDFSTLPTNGYIGHIHAEENGYYGLYIQNGENIHIASVTAINSGQSAPDTYDGVSFYPGSTANFPTPGSSLKNISIGTVTAIDTQEIPTQRYGLSLQAGQIPNSPPRVAEFTGWGNASADIGHIGTGTGNTDLRFTLDIGKVRRCDKLFPSFNSNVNGANIRNALIRVDKDYVGRCQTTNATTATAGRILIEDDTAGLLEVTVTARQDGGFSQAGAYKVLCRANNNAATGTFASNVTPIYVGESLGTMDATLTSGGSGTKHINIRVTGVDGVTLNWEFRARWITPSELGA</sequence>
<dbReference type="SUPFAM" id="SSF51126">
    <property type="entry name" value="Pectin lyase-like"/>
    <property type="match status" value="1"/>
</dbReference>
<proteinExistence type="predicted"/>
<dbReference type="RefSeq" id="WP_213503613.1">
    <property type="nucleotide sequence ID" value="NZ_CP054856.1"/>
</dbReference>
<accession>A0ABX8E430</accession>
<dbReference type="InterPro" id="IPR006626">
    <property type="entry name" value="PbH1"/>
</dbReference>
<keyword evidence="2" id="KW-1185">Reference proteome</keyword>
<dbReference type="Gene3D" id="2.160.20.10">
    <property type="entry name" value="Single-stranded right-handed beta-helix, Pectin lyase-like"/>
    <property type="match status" value="1"/>
</dbReference>
<evidence type="ECO:0000313" key="2">
    <source>
        <dbReference type="Proteomes" id="UP000677126"/>
    </source>
</evidence>
<dbReference type="InterPro" id="IPR012334">
    <property type="entry name" value="Pectin_lyas_fold"/>
</dbReference>
<organism evidence="1 2">
    <name type="scientific">Novosphingobium decolorationis</name>
    <dbReference type="NCBI Taxonomy" id="2698673"/>
    <lineage>
        <taxon>Bacteria</taxon>
        <taxon>Pseudomonadati</taxon>
        <taxon>Pseudomonadota</taxon>
        <taxon>Alphaproteobacteria</taxon>
        <taxon>Sphingomonadales</taxon>
        <taxon>Sphingomonadaceae</taxon>
        <taxon>Novosphingobium</taxon>
    </lineage>
</organism>